<dbReference type="Proteomes" id="UP000678393">
    <property type="component" value="Unassembled WGS sequence"/>
</dbReference>
<dbReference type="PANTHER" id="PTHR16212">
    <property type="entry name" value="FOCADHESIN FAMILY MEMBER"/>
    <property type="match status" value="1"/>
</dbReference>
<feature type="non-terminal residue" evidence="1">
    <location>
        <position position="443"/>
    </location>
</feature>
<comment type="caution">
    <text evidence="1">The sequence shown here is derived from an EMBL/GenBank/DDBJ whole genome shotgun (WGS) entry which is preliminary data.</text>
</comment>
<protein>
    <submittedName>
        <fullName evidence="1">Uncharacterized protein</fullName>
    </submittedName>
</protein>
<gene>
    <name evidence="1" type="ORF">CUNI_LOCUS10268</name>
</gene>
<keyword evidence="2" id="KW-1185">Reference proteome</keyword>
<dbReference type="GO" id="GO:0060147">
    <property type="term" value="P:regulation of post-transcriptional gene silencing"/>
    <property type="evidence" value="ECO:0007669"/>
    <property type="project" value="InterPro"/>
</dbReference>
<dbReference type="EMBL" id="CAJHNH020001855">
    <property type="protein sequence ID" value="CAG5124710.1"/>
    <property type="molecule type" value="Genomic_DNA"/>
</dbReference>
<dbReference type="AlphaFoldDB" id="A0A8S3ZA70"/>
<dbReference type="OrthoDB" id="6125419at2759"/>
<reference evidence="1" key="1">
    <citation type="submission" date="2021-04" db="EMBL/GenBank/DDBJ databases">
        <authorList>
            <consortium name="Molecular Ecology Group"/>
        </authorList>
    </citation>
    <scope>NUCLEOTIDE SEQUENCE</scope>
</reference>
<organism evidence="1 2">
    <name type="scientific">Candidula unifasciata</name>
    <dbReference type="NCBI Taxonomy" id="100452"/>
    <lineage>
        <taxon>Eukaryota</taxon>
        <taxon>Metazoa</taxon>
        <taxon>Spiralia</taxon>
        <taxon>Lophotrochozoa</taxon>
        <taxon>Mollusca</taxon>
        <taxon>Gastropoda</taxon>
        <taxon>Heterobranchia</taxon>
        <taxon>Euthyneura</taxon>
        <taxon>Panpulmonata</taxon>
        <taxon>Eupulmonata</taxon>
        <taxon>Stylommatophora</taxon>
        <taxon>Helicina</taxon>
        <taxon>Helicoidea</taxon>
        <taxon>Geomitridae</taxon>
        <taxon>Candidula</taxon>
    </lineage>
</organism>
<evidence type="ECO:0000313" key="1">
    <source>
        <dbReference type="EMBL" id="CAG5124710.1"/>
    </source>
</evidence>
<name>A0A8S3ZA70_9EUPU</name>
<accession>A0A8S3ZA70</accession>
<evidence type="ECO:0000313" key="2">
    <source>
        <dbReference type="Proteomes" id="UP000678393"/>
    </source>
</evidence>
<dbReference type="PANTHER" id="PTHR16212:SF4">
    <property type="entry name" value="FOCADHESIN"/>
    <property type="match status" value="1"/>
</dbReference>
<dbReference type="InterPro" id="IPR045163">
    <property type="entry name" value="Focadhesin/RST1"/>
</dbReference>
<feature type="non-terminal residue" evidence="1">
    <location>
        <position position="1"/>
    </location>
</feature>
<proteinExistence type="predicted"/>
<sequence length="443" mass="48475">AFAEDAVSSLWLYSASTNVMVGAAAFSALAKFNPGCFHVSHLPRKVTEELYSQAQLAASQQQAESGASGGTVSVDVDQMFAQVPGYCYTLLLEQLTDVEVIAGFQKCMHAMIAKEVANLPRGVYYSSLRRQAVASSQGKAVETIPRFLLQQYERCKQPGLRPGLAAGQLFTYDPPVEVGRDGRPRKHYIVRHGKSFLQTFTTLLNEVPVQPSEWHRSTIMPQCWNSFMERFFLSMLESRRAELELQETHENAVSAANTEDKKSQAWLVVRDSIVEVIKTASLGTPTAQANCVLALAGLALCVHRYSADLGSEKIEAASRSSEHMGHVHWLTVTSDTIFSLIDVEYKPKGGLHGLCQQRSTLDRSPASTLCSGTARLAASQLVPVFIALDTDRIQHLLTVFAAALPKGSKALESPLLAFCNGMALGMLLGRLFEDHYSEMTGSK</sequence>